<dbReference type="VEuPathDB" id="MicrosporidiaDB:TUBRATIS_005830"/>
<evidence type="ECO:0000256" key="2">
    <source>
        <dbReference type="SAM" id="SignalP"/>
    </source>
</evidence>
<evidence type="ECO:0000313" key="4">
    <source>
        <dbReference type="Proteomes" id="UP000282876"/>
    </source>
</evidence>
<comment type="caution">
    <text evidence="3">The sequence shown here is derived from an EMBL/GenBank/DDBJ whole genome shotgun (WGS) entry which is preliminary data.</text>
</comment>
<evidence type="ECO:0000313" key="3">
    <source>
        <dbReference type="EMBL" id="RVD92898.1"/>
    </source>
</evidence>
<dbReference type="EMBL" id="RCSS01000127">
    <property type="protein sequence ID" value="RVD92898.1"/>
    <property type="molecule type" value="Genomic_DNA"/>
</dbReference>
<keyword evidence="2" id="KW-0732">Signal</keyword>
<organism evidence="3 4">
    <name type="scientific">Tubulinosema ratisbonensis</name>
    <dbReference type="NCBI Taxonomy" id="291195"/>
    <lineage>
        <taxon>Eukaryota</taxon>
        <taxon>Fungi</taxon>
        <taxon>Fungi incertae sedis</taxon>
        <taxon>Microsporidia</taxon>
        <taxon>Tubulinosematoidea</taxon>
        <taxon>Tubulinosematidae</taxon>
        <taxon>Tubulinosema</taxon>
    </lineage>
</organism>
<keyword evidence="1" id="KW-0472">Membrane</keyword>
<dbReference type="AlphaFoldDB" id="A0A437AP89"/>
<evidence type="ECO:0000256" key="1">
    <source>
        <dbReference type="SAM" id="Phobius"/>
    </source>
</evidence>
<feature type="signal peptide" evidence="2">
    <location>
        <begin position="1"/>
        <end position="19"/>
    </location>
</feature>
<reference evidence="3 4" key="1">
    <citation type="submission" date="2018-10" db="EMBL/GenBank/DDBJ databases">
        <title>Draft genome sequence of the microsporidian Tubulinosema ratisbonensis.</title>
        <authorList>
            <person name="Polonais V."/>
            <person name="Peyretaillade E."/>
            <person name="Niehus S."/>
            <person name="Wawrzyniak I."/>
            <person name="Franchet A."/>
            <person name="Gaspin C."/>
            <person name="Reichstadt M."/>
            <person name="Belser C."/>
            <person name="Labadie K."/>
            <person name="Delbac F."/>
            <person name="Ferrandon D."/>
        </authorList>
    </citation>
    <scope>NUCLEOTIDE SEQUENCE [LARGE SCALE GENOMIC DNA]</scope>
    <source>
        <strain evidence="3 4">Franzen</strain>
    </source>
</reference>
<sequence length="95" mass="10917">MSNSLNLFLTLLMINLGLGFSYDDNDSFFSMKGHGMCIYRCVKSKTSSNKSLPICLISTFRLVVFITVLVLLIVILTRYMKLRRFLQKAEKAKKQ</sequence>
<feature type="transmembrane region" description="Helical" evidence="1">
    <location>
        <begin position="51"/>
        <end position="76"/>
    </location>
</feature>
<dbReference type="Proteomes" id="UP000282876">
    <property type="component" value="Unassembled WGS sequence"/>
</dbReference>
<accession>A0A437AP89</accession>
<name>A0A437AP89_9MICR</name>
<keyword evidence="1" id="KW-1133">Transmembrane helix</keyword>
<gene>
    <name evidence="3" type="ORF">TUBRATIS_005830</name>
</gene>
<proteinExistence type="predicted"/>
<keyword evidence="4" id="KW-1185">Reference proteome</keyword>
<protein>
    <submittedName>
        <fullName evidence="3">Uncharacterized protein</fullName>
    </submittedName>
</protein>
<feature type="chain" id="PRO_5019165089" evidence="2">
    <location>
        <begin position="20"/>
        <end position="95"/>
    </location>
</feature>
<keyword evidence="1" id="KW-0812">Transmembrane</keyword>